<dbReference type="EMBL" id="SRYB01000036">
    <property type="protein sequence ID" value="TGY76815.1"/>
    <property type="molecule type" value="Genomic_DNA"/>
</dbReference>
<sequence>MKRDKIIYPAPLERGDKIAIVSPATKVKGEYVDGAAVFFERHGFHPVVMPGAKGPADGSFASSLSQRRDDILAALSDPDVKCIFCARGGYGCIHLLPELPEETIRRNPKWLVGFSDISALHALWHTAGVASLHAPMAKHLTLEGDYDPCTRALLDVMTGDPAMHYAFPGDALNREGVARGELRGGNLAVLNGLAQTPWDMLNVGDDEDVILFVEDISEAVYAVERMLTRLILSGNLGRVKGVIVGQFTEYGPDLNHEDMEEMVSRLLSRHGLNGIPVAYRFPVGHVVGNYPMIEGAQVELRVGKDMVELHTIEY</sequence>
<proteinExistence type="predicted"/>
<comment type="caution">
    <text evidence="1">The sequence shown here is derived from an EMBL/GenBank/DDBJ whole genome shotgun (WGS) entry which is preliminary data.</text>
</comment>
<evidence type="ECO:0000313" key="1">
    <source>
        <dbReference type="EMBL" id="TGY76815.1"/>
    </source>
</evidence>
<reference evidence="1" key="1">
    <citation type="submission" date="2019-04" db="EMBL/GenBank/DDBJ databases">
        <title>Microbes associate with the intestines of laboratory mice.</title>
        <authorList>
            <person name="Navarre W."/>
            <person name="Wong E."/>
            <person name="Huang K."/>
            <person name="Tropini C."/>
            <person name="Ng K."/>
            <person name="Yu B."/>
        </authorList>
    </citation>
    <scope>NUCLEOTIDE SEQUENCE</scope>
    <source>
        <strain evidence="1">NM04_E33</strain>
    </source>
</reference>
<organism evidence="1 2">
    <name type="scientific">Lepagella muris</name>
    <dbReference type="NCBI Taxonomy" id="3032870"/>
    <lineage>
        <taxon>Bacteria</taxon>
        <taxon>Pseudomonadati</taxon>
        <taxon>Bacteroidota</taxon>
        <taxon>Bacteroidia</taxon>
        <taxon>Bacteroidales</taxon>
        <taxon>Muribaculaceae</taxon>
        <taxon>Lepagella</taxon>
    </lineage>
</organism>
<keyword evidence="2" id="KW-1185">Reference proteome</keyword>
<evidence type="ECO:0000313" key="2">
    <source>
        <dbReference type="Proteomes" id="UP000306319"/>
    </source>
</evidence>
<accession>A0AC61RI03</accession>
<protein>
    <submittedName>
        <fullName evidence="1">LD-carboxypeptidase</fullName>
    </submittedName>
</protein>
<gene>
    <name evidence="1" type="ORF">E5331_17485</name>
</gene>
<dbReference type="Proteomes" id="UP000306319">
    <property type="component" value="Unassembled WGS sequence"/>
</dbReference>
<name>A0AC61RI03_9BACT</name>